<dbReference type="GO" id="GO:0003700">
    <property type="term" value="F:DNA-binding transcription factor activity"/>
    <property type="evidence" value="ECO:0007669"/>
    <property type="project" value="InterPro"/>
</dbReference>
<comment type="function">
    <text evidence="1">Putative transcription factor.</text>
</comment>
<name>A0A4U6TKW4_SETVI</name>
<dbReference type="PANTHER" id="PTHR46373">
    <property type="entry name" value="PROTEIN RKD4"/>
    <property type="match status" value="1"/>
</dbReference>
<evidence type="ECO:0000313" key="9">
    <source>
        <dbReference type="Proteomes" id="UP000298652"/>
    </source>
</evidence>
<keyword evidence="5" id="KW-0804">Transcription</keyword>
<accession>A0A4U6TKW4</accession>
<dbReference type="EMBL" id="CM016558">
    <property type="protein sequence ID" value="TKW03130.1"/>
    <property type="molecule type" value="Genomic_DNA"/>
</dbReference>
<dbReference type="GO" id="GO:0003677">
    <property type="term" value="F:DNA binding"/>
    <property type="evidence" value="ECO:0007669"/>
    <property type="project" value="UniProtKB-KW"/>
</dbReference>
<dbReference type="Proteomes" id="UP000298652">
    <property type="component" value="Chromosome 7"/>
</dbReference>
<dbReference type="OMA" id="CRENEYN"/>
<protein>
    <recommendedName>
        <fullName evidence="7">RWP-RK domain-containing protein</fullName>
    </recommendedName>
</protein>
<reference evidence="8" key="1">
    <citation type="submission" date="2019-03" db="EMBL/GenBank/DDBJ databases">
        <title>WGS assembly of Setaria viridis.</title>
        <authorList>
            <person name="Huang P."/>
            <person name="Jenkins J."/>
            <person name="Grimwood J."/>
            <person name="Barry K."/>
            <person name="Healey A."/>
            <person name="Mamidi S."/>
            <person name="Sreedasyam A."/>
            <person name="Shu S."/>
            <person name="Feldman M."/>
            <person name="Wu J."/>
            <person name="Yu Y."/>
            <person name="Chen C."/>
            <person name="Johnson J."/>
            <person name="Rokhsar D."/>
            <person name="Baxter I."/>
            <person name="Schmutz J."/>
            <person name="Brutnell T."/>
            <person name="Kellogg E."/>
        </authorList>
    </citation>
    <scope>NUCLEOTIDE SEQUENCE [LARGE SCALE GENOMIC DNA]</scope>
</reference>
<proteinExistence type="predicted"/>
<dbReference type="Pfam" id="PF02042">
    <property type="entry name" value="RWP-RK"/>
    <property type="match status" value="1"/>
</dbReference>
<evidence type="ECO:0000256" key="2">
    <source>
        <dbReference type="ARBA" id="ARBA00023015"/>
    </source>
</evidence>
<evidence type="ECO:0000256" key="5">
    <source>
        <dbReference type="ARBA" id="ARBA00023163"/>
    </source>
</evidence>
<evidence type="ECO:0000256" key="6">
    <source>
        <dbReference type="ARBA" id="ARBA00023242"/>
    </source>
</evidence>
<dbReference type="PROSITE" id="PS51519">
    <property type="entry name" value="RWP_RK"/>
    <property type="match status" value="1"/>
</dbReference>
<evidence type="ECO:0000256" key="1">
    <source>
        <dbReference type="ARBA" id="ARBA00004049"/>
    </source>
</evidence>
<keyword evidence="9" id="KW-1185">Reference proteome</keyword>
<keyword evidence="2" id="KW-0805">Transcription regulation</keyword>
<evidence type="ECO:0000256" key="4">
    <source>
        <dbReference type="ARBA" id="ARBA00023125"/>
    </source>
</evidence>
<keyword evidence="3" id="KW-0175">Coiled coil</keyword>
<dbReference type="AlphaFoldDB" id="A0A4U6TKW4"/>
<evidence type="ECO:0000256" key="3">
    <source>
        <dbReference type="ARBA" id="ARBA00023054"/>
    </source>
</evidence>
<gene>
    <name evidence="8" type="ORF">SEVIR_7G002800v2</name>
</gene>
<dbReference type="InterPro" id="IPR003035">
    <property type="entry name" value="RWP-RK_dom"/>
</dbReference>
<feature type="domain" description="RWP-RK" evidence="7">
    <location>
        <begin position="6"/>
        <end position="91"/>
    </location>
</feature>
<dbReference type="PANTHER" id="PTHR46373:SF12">
    <property type="entry name" value="PROTEIN RKD5"/>
    <property type="match status" value="1"/>
</dbReference>
<organism evidence="8 9">
    <name type="scientific">Setaria viridis</name>
    <name type="common">Green bristlegrass</name>
    <name type="synonym">Setaria italica subsp. viridis</name>
    <dbReference type="NCBI Taxonomy" id="4556"/>
    <lineage>
        <taxon>Eukaryota</taxon>
        <taxon>Viridiplantae</taxon>
        <taxon>Streptophyta</taxon>
        <taxon>Embryophyta</taxon>
        <taxon>Tracheophyta</taxon>
        <taxon>Spermatophyta</taxon>
        <taxon>Magnoliopsida</taxon>
        <taxon>Liliopsida</taxon>
        <taxon>Poales</taxon>
        <taxon>Poaceae</taxon>
        <taxon>PACMAD clade</taxon>
        <taxon>Panicoideae</taxon>
        <taxon>Panicodae</taxon>
        <taxon>Paniceae</taxon>
        <taxon>Cenchrinae</taxon>
        <taxon>Setaria</taxon>
    </lineage>
</organism>
<dbReference type="InterPro" id="IPR044607">
    <property type="entry name" value="RKD-like"/>
</dbReference>
<keyword evidence="4" id="KW-0238">DNA-binding</keyword>
<dbReference type="Gramene" id="TKW03130">
    <property type="protein sequence ID" value="TKW03130"/>
    <property type="gene ID" value="SEVIR_7G002800v2"/>
</dbReference>
<keyword evidence="6" id="KW-0539">Nucleus</keyword>
<sequence length="150" mass="17435">MVYAELAPPVQKQPRANRKRVDSITLVNIAQYFHLPIKEASKALKIGVSALKTKCRQYGIPRWPHRKIKSLDSLIHDLEYVLTTEDGHQDEWLQNKNAAAIKALKEKKKLLESEKEAIRQKPALDLRTETKLFRQLVFKRKNNARLKVKD</sequence>
<evidence type="ECO:0000259" key="7">
    <source>
        <dbReference type="PROSITE" id="PS51519"/>
    </source>
</evidence>
<evidence type="ECO:0000313" key="8">
    <source>
        <dbReference type="EMBL" id="TKW03130.1"/>
    </source>
</evidence>